<dbReference type="EMBL" id="CM046388">
    <property type="protein sequence ID" value="KAI8572077.1"/>
    <property type="molecule type" value="Genomic_DNA"/>
</dbReference>
<comment type="caution">
    <text evidence="1">The sequence shown here is derived from an EMBL/GenBank/DDBJ whole genome shotgun (WGS) entry which is preliminary data.</text>
</comment>
<evidence type="ECO:0000313" key="2">
    <source>
        <dbReference type="Proteomes" id="UP001062846"/>
    </source>
</evidence>
<accession>A0ACC0Q213</accession>
<sequence length="64" mass="6975">MDCQMEIPTAQQYCLSTIFGKMVETVQPPENNHSSPTGISGQNTYPCSGSYSTGLTLCINNQTR</sequence>
<gene>
    <name evidence="1" type="ORF">RHMOL_Rhmol01G0170600</name>
</gene>
<evidence type="ECO:0000313" key="1">
    <source>
        <dbReference type="EMBL" id="KAI8572077.1"/>
    </source>
</evidence>
<reference evidence="1" key="1">
    <citation type="submission" date="2022-02" db="EMBL/GenBank/DDBJ databases">
        <title>Plant Genome Project.</title>
        <authorList>
            <person name="Zhang R.-G."/>
        </authorList>
    </citation>
    <scope>NUCLEOTIDE SEQUENCE</scope>
    <source>
        <strain evidence="1">AT1</strain>
    </source>
</reference>
<name>A0ACC0Q213_RHOML</name>
<proteinExistence type="predicted"/>
<organism evidence="1 2">
    <name type="scientific">Rhododendron molle</name>
    <name type="common">Chinese azalea</name>
    <name type="synonym">Azalea mollis</name>
    <dbReference type="NCBI Taxonomy" id="49168"/>
    <lineage>
        <taxon>Eukaryota</taxon>
        <taxon>Viridiplantae</taxon>
        <taxon>Streptophyta</taxon>
        <taxon>Embryophyta</taxon>
        <taxon>Tracheophyta</taxon>
        <taxon>Spermatophyta</taxon>
        <taxon>Magnoliopsida</taxon>
        <taxon>eudicotyledons</taxon>
        <taxon>Gunneridae</taxon>
        <taxon>Pentapetalae</taxon>
        <taxon>asterids</taxon>
        <taxon>Ericales</taxon>
        <taxon>Ericaceae</taxon>
        <taxon>Ericoideae</taxon>
        <taxon>Rhodoreae</taxon>
        <taxon>Rhododendron</taxon>
    </lineage>
</organism>
<protein>
    <submittedName>
        <fullName evidence="1">Uncharacterized protein</fullName>
    </submittedName>
</protein>
<dbReference type="Proteomes" id="UP001062846">
    <property type="component" value="Chromosome 1"/>
</dbReference>
<keyword evidence="2" id="KW-1185">Reference proteome</keyword>